<evidence type="ECO:0000313" key="1">
    <source>
        <dbReference type="EMBL" id="KJL49502.1"/>
    </source>
</evidence>
<gene>
    <name evidence="1" type="ORF">RS84_00215</name>
</gene>
<keyword evidence="2" id="KW-1185">Reference proteome</keyword>
<proteinExistence type="predicted"/>
<dbReference type="AlphaFoldDB" id="A0A0M2HRX3"/>
<evidence type="ECO:0008006" key="3">
    <source>
        <dbReference type="Google" id="ProtNLM"/>
    </source>
</evidence>
<dbReference type="STRING" id="273678.RS84_00215"/>
<dbReference type="OrthoDB" id="3267842at2"/>
<organism evidence="1 2">
    <name type="scientific">Microbacterium hydrocarbonoxydans</name>
    <dbReference type="NCBI Taxonomy" id="273678"/>
    <lineage>
        <taxon>Bacteria</taxon>
        <taxon>Bacillati</taxon>
        <taxon>Actinomycetota</taxon>
        <taxon>Actinomycetes</taxon>
        <taxon>Micrococcales</taxon>
        <taxon>Microbacteriaceae</taxon>
        <taxon>Microbacterium</taxon>
    </lineage>
</organism>
<sequence>MSNVTPMKTRATVSPAEWLSPAQVCEVIPGMTVTLLQRMRDAGKGPRYAKPSAKTVVYARSDVDAYVRSTLVTTREQS</sequence>
<comment type="caution">
    <text evidence="1">The sequence shown here is derived from an EMBL/GenBank/DDBJ whole genome shotgun (WGS) entry which is preliminary data.</text>
</comment>
<dbReference type="RefSeq" id="WP_045255899.1">
    <property type="nucleotide sequence ID" value="NZ_JYJB01000003.1"/>
</dbReference>
<reference evidence="1 2" key="1">
    <citation type="submission" date="2015-02" db="EMBL/GenBank/DDBJ databases">
        <title>Draft genome sequences of ten Microbacterium spp. with emphasis on heavy metal contaminated environments.</title>
        <authorList>
            <person name="Corretto E."/>
        </authorList>
    </citation>
    <scope>NUCLEOTIDE SEQUENCE [LARGE SCALE GENOMIC DNA]</scope>
    <source>
        <strain evidence="1 2">SA35</strain>
    </source>
</reference>
<dbReference type="PATRIC" id="fig|273678.4.peg.206"/>
<name>A0A0M2HRX3_9MICO</name>
<evidence type="ECO:0000313" key="2">
    <source>
        <dbReference type="Proteomes" id="UP000033900"/>
    </source>
</evidence>
<dbReference type="EMBL" id="JYJB01000003">
    <property type="protein sequence ID" value="KJL49502.1"/>
    <property type="molecule type" value="Genomic_DNA"/>
</dbReference>
<accession>A0A0M2HRX3</accession>
<dbReference type="Proteomes" id="UP000033900">
    <property type="component" value="Unassembled WGS sequence"/>
</dbReference>
<protein>
    <recommendedName>
        <fullName evidence="3">Helix-turn-helix domain-containing protein</fullName>
    </recommendedName>
</protein>